<feature type="transmembrane region" description="Helical" evidence="11">
    <location>
        <begin position="37"/>
        <end position="59"/>
    </location>
</feature>
<feature type="transmembrane region" description="Helical" evidence="11">
    <location>
        <begin position="83"/>
        <end position="104"/>
    </location>
</feature>
<evidence type="ECO:0000256" key="7">
    <source>
        <dbReference type="ARBA" id="ARBA00023173"/>
    </source>
</evidence>
<dbReference type="OrthoDB" id="3261015at2"/>
<organism evidence="12 13">
    <name type="scientific">Pseudoscardovia radai</name>
    <dbReference type="NCBI Taxonomy" id="987066"/>
    <lineage>
        <taxon>Bacteria</taxon>
        <taxon>Bacillati</taxon>
        <taxon>Actinomycetota</taxon>
        <taxon>Actinomycetes</taxon>
        <taxon>Bifidobacteriales</taxon>
        <taxon>Bifidobacteriaceae</taxon>
        <taxon>Pseudoscardovia</taxon>
    </lineage>
</organism>
<keyword evidence="6 11" id="KW-0472">Membrane</keyword>
<dbReference type="InterPro" id="IPR050368">
    <property type="entry name" value="ClC-type_chloride_channel"/>
</dbReference>
<comment type="subcellular location">
    <subcellularLocation>
        <location evidence="1">Membrane</location>
        <topology evidence="1">Multi-pass membrane protein</topology>
    </subcellularLocation>
</comment>
<evidence type="ECO:0000256" key="2">
    <source>
        <dbReference type="ARBA" id="ARBA00022448"/>
    </source>
</evidence>
<evidence type="ECO:0000256" key="3">
    <source>
        <dbReference type="ARBA" id="ARBA00022692"/>
    </source>
</evidence>
<protein>
    <submittedName>
        <fullName evidence="12">Chloride channel protein</fullName>
    </submittedName>
</protein>
<evidence type="ECO:0000256" key="8">
    <source>
        <dbReference type="ARBA" id="ARBA00023214"/>
    </source>
</evidence>
<keyword evidence="13" id="KW-1185">Reference proteome</keyword>
<keyword evidence="7" id="KW-0869">Chloride channel</keyword>
<evidence type="ECO:0000256" key="6">
    <source>
        <dbReference type="ARBA" id="ARBA00023136"/>
    </source>
</evidence>
<evidence type="ECO:0000256" key="5">
    <source>
        <dbReference type="ARBA" id="ARBA00023065"/>
    </source>
</evidence>
<dbReference type="GO" id="GO:0005254">
    <property type="term" value="F:chloride channel activity"/>
    <property type="evidence" value="ECO:0007669"/>
    <property type="project" value="UniProtKB-KW"/>
</dbReference>
<dbReference type="InterPro" id="IPR014743">
    <property type="entry name" value="Cl-channel_core"/>
</dbReference>
<dbReference type="PRINTS" id="PR00762">
    <property type="entry name" value="CLCHANNEL"/>
</dbReference>
<accession>A0A261F2F3</accession>
<keyword evidence="2" id="KW-0813">Transport</keyword>
<name>A0A261F2F3_9BIFI</name>
<evidence type="ECO:0000313" key="12">
    <source>
        <dbReference type="EMBL" id="OZG53281.1"/>
    </source>
</evidence>
<evidence type="ECO:0000256" key="11">
    <source>
        <dbReference type="SAM" id="Phobius"/>
    </source>
</evidence>
<dbReference type="Proteomes" id="UP000216725">
    <property type="component" value="Unassembled WGS sequence"/>
</dbReference>
<keyword evidence="3 11" id="KW-0812">Transmembrane</keyword>
<gene>
    <name evidence="12" type="ORF">PSRA_0088</name>
</gene>
<evidence type="ECO:0000256" key="1">
    <source>
        <dbReference type="ARBA" id="ARBA00004141"/>
    </source>
</evidence>
<keyword evidence="4 11" id="KW-1133">Transmembrane helix</keyword>
<sequence length="479" mass="48360">MASTPATGRDDATGPTGAKDATGRDTRPGSVAQGWKLAGFVLLVGALIGCAAGVLYLVLDLVQGVFLGYTESPVMPGPVGVPAWRLVASLLTAGVLSALCWWFLRSRCTPVPSVARAVSGSRMPLVPTVVHVLLQIGIVGCGMSIGRETAPRELGAMMGQRYAEAMHLDERDWRLITAAAAGAGFAGVYNSPLAGAFFAIEMLLVDSSWRTVAVALGSSCVSAYVSGFIKGRDAFYVLPGLDLTPTPTLVVFALLSAPLWGVAGALFRRGNQWAGSRHARGATILWMLPLVALVTAGVAIVFPQVCGNGRAAAQTAFNVSSSGARGTGVAALVGTLLALAALKAVLTLLTIRASASGGVITPAIAIGACLAAALGLGWTALVPSDSVAACALVGAAAVLAGSQQAPLMASCLLLELCALPVGFALPVGLACIVATIVARLVLARMAPVTELPLAAGHAGRPTGARAGVPRAAQSRACVG</sequence>
<dbReference type="EMBL" id="MWWR01000002">
    <property type="protein sequence ID" value="OZG53281.1"/>
    <property type="molecule type" value="Genomic_DNA"/>
</dbReference>
<dbReference type="Gene3D" id="1.10.3080.10">
    <property type="entry name" value="Clc chloride channel"/>
    <property type="match status" value="1"/>
</dbReference>
<evidence type="ECO:0000256" key="9">
    <source>
        <dbReference type="ARBA" id="ARBA00023303"/>
    </source>
</evidence>
<dbReference type="GO" id="GO:0034707">
    <property type="term" value="C:chloride channel complex"/>
    <property type="evidence" value="ECO:0007669"/>
    <property type="project" value="UniProtKB-KW"/>
</dbReference>
<dbReference type="RefSeq" id="WP_094659900.1">
    <property type="nucleotide sequence ID" value="NZ_MWWR01000002.1"/>
</dbReference>
<proteinExistence type="predicted"/>
<feature type="transmembrane region" description="Helical" evidence="11">
    <location>
        <begin position="322"/>
        <end position="342"/>
    </location>
</feature>
<dbReference type="Pfam" id="PF00654">
    <property type="entry name" value="Voltage_CLC"/>
    <property type="match status" value="1"/>
</dbReference>
<feature type="transmembrane region" description="Helical" evidence="11">
    <location>
        <begin position="279"/>
        <end position="302"/>
    </location>
</feature>
<keyword evidence="5" id="KW-0406">Ion transport</keyword>
<reference evidence="12 13" key="1">
    <citation type="journal article" date="2017" name="BMC Genomics">
        <title>Comparative genomic and phylogenomic analyses of the Bifidobacteriaceae family.</title>
        <authorList>
            <person name="Lugli G.A."/>
            <person name="Milani C."/>
            <person name="Turroni F."/>
            <person name="Duranti S."/>
            <person name="Mancabelli L."/>
            <person name="Mangifesta M."/>
            <person name="Ferrario C."/>
            <person name="Modesto M."/>
            <person name="Mattarelli P."/>
            <person name="Jiri K."/>
            <person name="van Sinderen D."/>
            <person name="Ventura M."/>
        </authorList>
    </citation>
    <scope>NUCLEOTIDE SEQUENCE [LARGE SCALE GENOMIC DNA]</scope>
    <source>
        <strain evidence="12 13">DSM 24742</strain>
    </source>
</reference>
<feature type="transmembrane region" description="Helical" evidence="11">
    <location>
        <begin position="354"/>
        <end position="374"/>
    </location>
</feature>
<feature type="region of interest" description="Disordered" evidence="10">
    <location>
        <begin position="1"/>
        <end position="27"/>
    </location>
</feature>
<dbReference type="PANTHER" id="PTHR43427:SF6">
    <property type="entry name" value="CHLORIDE CHANNEL PROTEIN CLC-E"/>
    <property type="match status" value="1"/>
</dbReference>
<feature type="region of interest" description="Disordered" evidence="10">
    <location>
        <begin position="458"/>
        <end position="479"/>
    </location>
</feature>
<dbReference type="InterPro" id="IPR001807">
    <property type="entry name" value="ClC"/>
</dbReference>
<dbReference type="AlphaFoldDB" id="A0A261F2F3"/>
<evidence type="ECO:0000313" key="13">
    <source>
        <dbReference type="Proteomes" id="UP000216725"/>
    </source>
</evidence>
<keyword evidence="8" id="KW-0868">Chloride</keyword>
<dbReference type="SUPFAM" id="SSF81340">
    <property type="entry name" value="Clc chloride channel"/>
    <property type="match status" value="1"/>
</dbReference>
<feature type="transmembrane region" description="Helical" evidence="11">
    <location>
        <begin position="212"/>
        <end position="229"/>
    </location>
</feature>
<evidence type="ECO:0000256" key="10">
    <source>
        <dbReference type="SAM" id="MobiDB-lite"/>
    </source>
</evidence>
<comment type="caution">
    <text evidence="12">The sequence shown here is derived from an EMBL/GenBank/DDBJ whole genome shotgun (WGS) entry which is preliminary data.</text>
</comment>
<feature type="transmembrane region" description="Helical" evidence="11">
    <location>
        <begin position="125"/>
        <end position="145"/>
    </location>
</feature>
<evidence type="ECO:0000256" key="4">
    <source>
        <dbReference type="ARBA" id="ARBA00022989"/>
    </source>
</evidence>
<feature type="transmembrane region" description="Helical" evidence="11">
    <location>
        <begin position="175"/>
        <end position="200"/>
    </location>
</feature>
<dbReference type="PANTHER" id="PTHR43427">
    <property type="entry name" value="CHLORIDE CHANNEL PROTEIN CLC-E"/>
    <property type="match status" value="1"/>
</dbReference>
<keyword evidence="9" id="KW-0407">Ion channel</keyword>
<feature type="transmembrane region" description="Helical" evidence="11">
    <location>
        <begin position="412"/>
        <end position="442"/>
    </location>
</feature>
<feature type="transmembrane region" description="Helical" evidence="11">
    <location>
        <begin position="249"/>
        <end position="267"/>
    </location>
</feature>